<sequence>MIDNGNDNGLFFIIITLVGMDLKKFKNGKSNKALIKIAGQCLEAIEDLHKLNFIHSDIKENDTKRYHRAENLAMGRIGTEFEGAVHLLDFGSCLKINEVAEEFAGTPLYASVAAMESKMLGFKDDLESWFYMLIEWIKFNLPWRGKVYKEILELKKELRDDKLSTFKEVFGEVDAKKAKEDTFFIDFAKILRYIDSLKREDTPDYDRIHYFLQCAFEKISKETGTSDDDDDETLVKKLNEFSRAPYRHLEYKNVSLNFSFNSPEKGNLTTFKCYGITGKPCGLKAKVYVTGSEKLWDSALIESVENEECCEKLNKSFNKDQADIELKPGVQLGSWKVLSGIDAKGLFKVSNIKTTDSQEYSLKASKLNENEKSVILKLKISKGQLDKLCHIYDDGNCLGHDYFVLTSLGPTLEELLVDAIEHKFSLATTYSIGIQCVDALEQLHSIGFMHNQICSKAFAIKDGDPRSVVLYDFQHASEIVEHAAEPLNDEDLTKPFKSCVVSPPDDLESLLYLMILWIDGVLPWSNIQNKRLAMHMKLKVETTEEIRYLLDTVPFSDTIDYSGTKKVLFDGLNKRNLQTAHYDWEPS</sequence>
<name>A0A914Q5I2_9BILA</name>
<evidence type="ECO:0000313" key="3">
    <source>
        <dbReference type="WBParaSite" id="PDA_v2.g26656.t1"/>
    </source>
</evidence>
<feature type="domain" description="Protein kinase" evidence="1">
    <location>
        <begin position="1"/>
        <end position="212"/>
    </location>
</feature>
<dbReference type="AlphaFoldDB" id="A0A914Q5I2"/>
<dbReference type="Pfam" id="PF00069">
    <property type="entry name" value="Pkinase"/>
    <property type="match status" value="1"/>
</dbReference>
<dbReference type="SUPFAM" id="SSF56112">
    <property type="entry name" value="Protein kinase-like (PK-like)"/>
    <property type="match status" value="2"/>
</dbReference>
<proteinExistence type="predicted"/>
<dbReference type="InterPro" id="IPR000719">
    <property type="entry name" value="Prot_kinase_dom"/>
</dbReference>
<evidence type="ECO:0000313" key="2">
    <source>
        <dbReference type="Proteomes" id="UP000887578"/>
    </source>
</evidence>
<dbReference type="InterPro" id="IPR011009">
    <property type="entry name" value="Kinase-like_dom_sf"/>
</dbReference>
<keyword evidence="2" id="KW-1185">Reference proteome</keyword>
<accession>A0A914Q5I2</accession>
<organism evidence="2 3">
    <name type="scientific">Panagrolaimus davidi</name>
    <dbReference type="NCBI Taxonomy" id="227884"/>
    <lineage>
        <taxon>Eukaryota</taxon>
        <taxon>Metazoa</taxon>
        <taxon>Ecdysozoa</taxon>
        <taxon>Nematoda</taxon>
        <taxon>Chromadorea</taxon>
        <taxon>Rhabditida</taxon>
        <taxon>Tylenchina</taxon>
        <taxon>Panagrolaimomorpha</taxon>
        <taxon>Panagrolaimoidea</taxon>
        <taxon>Panagrolaimidae</taxon>
        <taxon>Panagrolaimus</taxon>
    </lineage>
</organism>
<protein>
    <submittedName>
        <fullName evidence="3">Protein kinase domain-containing protein</fullName>
    </submittedName>
</protein>
<dbReference type="InterPro" id="IPR050235">
    <property type="entry name" value="CK1_Ser-Thr_kinase"/>
</dbReference>
<dbReference type="GO" id="GO:0005524">
    <property type="term" value="F:ATP binding"/>
    <property type="evidence" value="ECO:0007669"/>
    <property type="project" value="InterPro"/>
</dbReference>
<dbReference type="GO" id="GO:0004672">
    <property type="term" value="F:protein kinase activity"/>
    <property type="evidence" value="ECO:0007669"/>
    <property type="project" value="InterPro"/>
</dbReference>
<evidence type="ECO:0000259" key="1">
    <source>
        <dbReference type="PROSITE" id="PS50011"/>
    </source>
</evidence>
<dbReference type="PROSITE" id="PS50011">
    <property type="entry name" value="PROTEIN_KINASE_DOM"/>
    <property type="match status" value="1"/>
</dbReference>
<dbReference type="PANTHER" id="PTHR11909">
    <property type="entry name" value="CASEIN KINASE-RELATED"/>
    <property type="match status" value="1"/>
</dbReference>
<dbReference type="WBParaSite" id="PDA_v2.g26656.t1">
    <property type="protein sequence ID" value="PDA_v2.g26656.t1"/>
    <property type="gene ID" value="PDA_v2.g26656"/>
</dbReference>
<reference evidence="3" key="1">
    <citation type="submission" date="2022-11" db="UniProtKB">
        <authorList>
            <consortium name="WormBaseParasite"/>
        </authorList>
    </citation>
    <scope>IDENTIFICATION</scope>
</reference>
<dbReference type="Proteomes" id="UP000887578">
    <property type="component" value="Unplaced"/>
</dbReference>
<dbReference type="Gene3D" id="1.10.510.10">
    <property type="entry name" value="Transferase(Phosphotransferase) domain 1"/>
    <property type="match status" value="2"/>
</dbReference>